<dbReference type="Ensembl" id="ENSOMYT00000004082.2">
    <property type="protein sequence ID" value="ENSOMYP00000003640.2"/>
    <property type="gene ID" value="ENSOMYG00000001953.2"/>
</dbReference>
<dbReference type="GeneTree" id="ENSGT00940000175812"/>
<evidence type="ECO:0000313" key="2">
    <source>
        <dbReference type="Proteomes" id="UP000694395"/>
    </source>
</evidence>
<evidence type="ECO:0000313" key="1">
    <source>
        <dbReference type="Ensembl" id="ENSOMYP00000003640.2"/>
    </source>
</evidence>
<dbReference type="InterPro" id="IPR027897">
    <property type="entry name" value="DUF4559"/>
</dbReference>
<dbReference type="AlphaFoldDB" id="A0A8C7M1D4"/>
<reference evidence="1" key="1">
    <citation type="submission" date="2020-07" db="EMBL/GenBank/DDBJ databases">
        <title>A long reads based de novo assembly of the rainbow trout Arlee double haploid line genome.</title>
        <authorList>
            <person name="Gao G."/>
            <person name="Palti Y."/>
        </authorList>
    </citation>
    <scope>NUCLEOTIDE SEQUENCE [LARGE SCALE GENOMIC DNA]</scope>
</reference>
<proteinExistence type="predicted"/>
<reference evidence="1" key="2">
    <citation type="submission" date="2025-08" db="UniProtKB">
        <authorList>
            <consortium name="Ensembl"/>
        </authorList>
    </citation>
    <scope>IDENTIFICATION</scope>
</reference>
<dbReference type="PANTHER" id="PTHR35083">
    <property type="entry name" value="RGD1565685 PROTEIN"/>
    <property type="match status" value="1"/>
</dbReference>
<accession>A0A8C7M1D4</accession>
<sequence length="231" mass="27098">MDSLRRFQDDGYKNWIKTTMGLNCLKMRLGDFLENEIEIYHRELRKNVNIKLNGAMENTMSNQVHTVCKEEVCEQWRVAILANHKGGQVYWNHTNPYLWPTRKWEVAKVHMNGGNGKHTRVEEFDISAFLNLKSHCLHFRKFAKPHLFTPVTNARNKVMYSDDFRVERKDLELFLGRIKELGQALETHSPELRKLAEEIEQLQNTDFSFIVNQFGKNWLEGNAEGNAEAQC</sequence>
<dbReference type="PANTHER" id="PTHR35083:SF3">
    <property type="entry name" value="SI:CH211-91P5.3"/>
    <property type="match status" value="1"/>
</dbReference>
<dbReference type="Proteomes" id="UP000694395">
    <property type="component" value="Chromosome 8"/>
</dbReference>
<organism evidence="1 2">
    <name type="scientific">Oncorhynchus mykiss</name>
    <name type="common">Rainbow trout</name>
    <name type="synonym">Salmo gairdneri</name>
    <dbReference type="NCBI Taxonomy" id="8022"/>
    <lineage>
        <taxon>Eukaryota</taxon>
        <taxon>Metazoa</taxon>
        <taxon>Chordata</taxon>
        <taxon>Craniata</taxon>
        <taxon>Vertebrata</taxon>
        <taxon>Euteleostomi</taxon>
        <taxon>Actinopterygii</taxon>
        <taxon>Neopterygii</taxon>
        <taxon>Teleostei</taxon>
        <taxon>Protacanthopterygii</taxon>
        <taxon>Salmoniformes</taxon>
        <taxon>Salmonidae</taxon>
        <taxon>Salmoninae</taxon>
        <taxon>Oncorhynchus</taxon>
    </lineage>
</organism>
<name>A0A8C7M1D4_ONCMY</name>
<keyword evidence="2" id="KW-1185">Reference proteome</keyword>
<reference evidence="1" key="3">
    <citation type="submission" date="2025-09" db="UniProtKB">
        <authorList>
            <consortium name="Ensembl"/>
        </authorList>
    </citation>
    <scope>IDENTIFICATION</scope>
</reference>
<dbReference type="Pfam" id="PF15112">
    <property type="entry name" value="DUF4559"/>
    <property type="match status" value="1"/>
</dbReference>
<protein>
    <submittedName>
        <fullName evidence="1">Uncharacterized protein</fullName>
    </submittedName>
</protein>